<name>A0A1V4D9D2_9ACTN</name>
<dbReference type="Proteomes" id="UP000033615">
    <property type="component" value="Unassembled WGS sequence"/>
</dbReference>
<dbReference type="Gene3D" id="2.130.10.10">
    <property type="entry name" value="YVTN repeat-like/Quinoprotein amine dehydrogenase"/>
    <property type="match status" value="1"/>
</dbReference>
<evidence type="ECO:0000259" key="1">
    <source>
        <dbReference type="Pfam" id="PF13360"/>
    </source>
</evidence>
<dbReference type="Pfam" id="PF13360">
    <property type="entry name" value="PQQ_2"/>
    <property type="match status" value="1"/>
</dbReference>
<organism evidence="2 3">
    <name type="scientific">Streptomyces antioxidans</name>
    <dbReference type="NCBI Taxonomy" id="1507734"/>
    <lineage>
        <taxon>Bacteria</taxon>
        <taxon>Bacillati</taxon>
        <taxon>Actinomycetota</taxon>
        <taxon>Actinomycetes</taxon>
        <taxon>Kitasatosporales</taxon>
        <taxon>Streptomycetaceae</taxon>
        <taxon>Streptomyces</taxon>
    </lineage>
</organism>
<dbReference type="SUPFAM" id="SSF50969">
    <property type="entry name" value="YVTN repeat-like/Quinoprotein amine dehydrogenase"/>
    <property type="match status" value="1"/>
</dbReference>
<dbReference type="InterPro" id="IPR015943">
    <property type="entry name" value="WD40/YVTN_repeat-like_dom_sf"/>
</dbReference>
<comment type="caution">
    <text evidence="2">The sequence shown here is derived from an EMBL/GenBank/DDBJ whole genome shotgun (WGS) entry which is preliminary data.</text>
</comment>
<dbReference type="AlphaFoldDB" id="A0A1V4D9D2"/>
<gene>
    <name evidence="2" type="ORF">VT50_0208760</name>
</gene>
<reference evidence="2" key="1">
    <citation type="submission" date="2016-12" db="EMBL/GenBank/DDBJ databases">
        <title>Genome sequence of Streptomyces antioxidans MUSC 164.</title>
        <authorList>
            <person name="Lee L.-H."/>
            <person name="Ser H.-L."/>
        </authorList>
    </citation>
    <scope>NUCLEOTIDE SEQUENCE [LARGE SCALE GENOMIC DNA]</scope>
    <source>
        <strain evidence="2">MUSC 164</strain>
    </source>
</reference>
<keyword evidence="3" id="KW-1185">Reference proteome</keyword>
<evidence type="ECO:0000313" key="3">
    <source>
        <dbReference type="Proteomes" id="UP000033615"/>
    </source>
</evidence>
<proteinExistence type="predicted"/>
<dbReference type="RefSeq" id="WP_046087023.1">
    <property type="nucleotide sequence ID" value="NZ_LAKD02000018.1"/>
</dbReference>
<evidence type="ECO:0000313" key="2">
    <source>
        <dbReference type="EMBL" id="OPF81747.1"/>
    </source>
</evidence>
<dbReference type="OrthoDB" id="3902397at2"/>
<accession>A0A1V4D9D2</accession>
<dbReference type="InterPro" id="IPR011044">
    <property type="entry name" value="Quino_amine_DH_bsu"/>
</dbReference>
<sequence length="417" mass="45325">MSSLDELLNARPTRQVWHEVCLLLAELDEDRLAAVAPQVLSWPAQQRPMPDDWWDQWTTGDVRPHHSLAGVRHLGILRVAEDEHDEGEETGLDDAYFYHGATAVAAPSDLSWVALGAAAEWHHNGGDIVRWNTIEKDQLTWLLEGADYHDEPHDMQLSPDGRTVVTSVEGRLHAWSAETGDELWTLPECSGTDNNDVLDDEDEDYVRIGFSGNGCRVAIGTCVSGRVAVMETETGQVVLSVPVEQQAFGPVALDAEGQLLAHTSPEGRVVVREVDSGAVLVTIPTRLSRVNALAMAPDGTAVFTVGGMADDAAPAAQLLKIGPSRAVGELIRPTELPVEIDTNLSLAIFGTRAVWTDRGPYAFVTADKGSMLFDSTARTLWASPNHQIVSFTPDGRAMVTVDETIEAWFLTGLDIPE</sequence>
<protein>
    <recommendedName>
        <fullName evidence="1">Pyrrolo-quinoline quinone repeat domain-containing protein</fullName>
    </recommendedName>
</protein>
<feature type="domain" description="Pyrrolo-quinoline quinone repeat" evidence="1">
    <location>
        <begin position="157"/>
        <end position="287"/>
    </location>
</feature>
<dbReference type="EMBL" id="LAKD02000018">
    <property type="protein sequence ID" value="OPF81747.1"/>
    <property type="molecule type" value="Genomic_DNA"/>
</dbReference>
<dbReference type="InterPro" id="IPR002372">
    <property type="entry name" value="PQQ_rpt_dom"/>
</dbReference>